<evidence type="ECO:0000313" key="2">
    <source>
        <dbReference type="Proteomes" id="UP001286174"/>
    </source>
</evidence>
<accession>A0AB35U4V4</accession>
<dbReference type="AlphaFoldDB" id="A0AB35U4V4"/>
<comment type="caution">
    <text evidence="1">The sequence shown here is derived from an EMBL/GenBank/DDBJ whole genome shotgun (WGS) entry which is preliminary data.</text>
</comment>
<sequence length="61" mass="7252">MEKKKYYTQNPGYTGTEKKLIRNFRKCSRKQQEILAVLVEKTANHMTNLEELDHVLKRNGE</sequence>
<proteinExistence type="predicted"/>
<protein>
    <recommendedName>
        <fullName evidence="3">MarR family transcriptional regulator</fullName>
    </recommendedName>
</protein>
<gene>
    <name evidence="1" type="ORF">MOZ60_04700</name>
</gene>
<dbReference type="EMBL" id="JALBUR010000008">
    <property type="protein sequence ID" value="MDX8419392.1"/>
    <property type="molecule type" value="Genomic_DNA"/>
</dbReference>
<evidence type="ECO:0008006" key="3">
    <source>
        <dbReference type="Google" id="ProtNLM"/>
    </source>
</evidence>
<evidence type="ECO:0000313" key="1">
    <source>
        <dbReference type="EMBL" id="MDX8419392.1"/>
    </source>
</evidence>
<keyword evidence="2" id="KW-1185">Reference proteome</keyword>
<reference evidence="1 2" key="1">
    <citation type="submission" date="2022-03" db="EMBL/GenBank/DDBJ databases">
        <title>Novel taxa within the pig intestine.</title>
        <authorList>
            <person name="Wylensek D."/>
            <person name="Bishof K."/>
            <person name="Afrizal A."/>
            <person name="Clavel T."/>
        </authorList>
    </citation>
    <scope>NUCLEOTIDE SEQUENCE [LARGE SCALE GENOMIC DNA]</scope>
    <source>
        <strain evidence="1 2">CLA-KB-P133</strain>
    </source>
</reference>
<dbReference type="Proteomes" id="UP001286174">
    <property type="component" value="Unassembled WGS sequence"/>
</dbReference>
<dbReference type="RefSeq" id="WP_135358337.1">
    <property type="nucleotide sequence ID" value="NZ_JALBUR010000008.1"/>
</dbReference>
<organism evidence="1 2">
    <name type="scientific">Grylomicrobium aquisgranensis</name>
    <dbReference type="NCBI Taxonomy" id="2926318"/>
    <lineage>
        <taxon>Bacteria</taxon>
        <taxon>Bacillati</taxon>
        <taxon>Bacillota</taxon>
        <taxon>Erysipelotrichia</taxon>
        <taxon>Erysipelotrichales</taxon>
        <taxon>Erysipelotrichaceae</taxon>
        <taxon>Grylomicrobium</taxon>
    </lineage>
</organism>
<name>A0AB35U4V4_9FIRM</name>